<keyword evidence="4" id="KW-0560">Oxidoreductase</keyword>
<comment type="caution">
    <text evidence="5">The sequence shown here is derived from an EMBL/GenBank/DDBJ whole genome shotgun (WGS) entry which is preliminary data.</text>
</comment>
<name>A0ABW2UVW2_9BACI</name>
<protein>
    <submittedName>
        <fullName evidence="5">Cytochrome P450</fullName>
    </submittedName>
</protein>
<evidence type="ECO:0000256" key="3">
    <source>
        <dbReference type="ARBA" id="ARBA00023033"/>
    </source>
</evidence>
<dbReference type="Gene3D" id="1.10.630.10">
    <property type="entry name" value="Cytochrome P450"/>
    <property type="match status" value="1"/>
</dbReference>
<keyword evidence="3 4" id="KW-0503">Monooxygenase</keyword>
<proteinExistence type="inferred from homology"/>
<dbReference type="RefSeq" id="WP_382358708.1">
    <property type="nucleotide sequence ID" value="NZ_JBHTGR010000016.1"/>
</dbReference>
<evidence type="ECO:0000313" key="6">
    <source>
        <dbReference type="Proteomes" id="UP001596620"/>
    </source>
</evidence>
<dbReference type="PANTHER" id="PTHR46696:SF1">
    <property type="entry name" value="CYTOCHROME P450 YJIB-RELATED"/>
    <property type="match status" value="1"/>
</dbReference>
<reference evidence="6" key="1">
    <citation type="journal article" date="2019" name="Int. J. Syst. Evol. Microbiol.">
        <title>The Global Catalogue of Microorganisms (GCM) 10K type strain sequencing project: providing services to taxonomists for standard genome sequencing and annotation.</title>
        <authorList>
            <consortium name="The Broad Institute Genomics Platform"/>
            <consortium name="The Broad Institute Genome Sequencing Center for Infectious Disease"/>
            <person name="Wu L."/>
            <person name="Ma J."/>
        </authorList>
    </citation>
    <scope>NUCLEOTIDE SEQUENCE [LARGE SCALE GENOMIC DNA]</scope>
    <source>
        <strain evidence="6">JCM 30234</strain>
    </source>
</reference>
<dbReference type="InterPro" id="IPR036396">
    <property type="entry name" value="Cyt_P450_sf"/>
</dbReference>
<evidence type="ECO:0000256" key="1">
    <source>
        <dbReference type="ARBA" id="ARBA00010617"/>
    </source>
</evidence>
<dbReference type="InterPro" id="IPR002397">
    <property type="entry name" value="Cyt_P450_B"/>
</dbReference>
<dbReference type="PANTHER" id="PTHR46696">
    <property type="entry name" value="P450, PUTATIVE (EUROFUNG)-RELATED"/>
    <property type="match status" value="1"/>
</dbReference>
<dbReference type="InterPro" id="IPR017972">
    <property type="entry name" value="Cyt_P450_CS"/>
</dbReference>
<keyword evidence="4" id="KW-0408">Iron</keyword>
<dbReference type="Proteomes" id="UP001596620">
    <property type="component" value="Unassembled WGS sequence"/>
</dbReference>
<gene>
    <name evidence="5" type="ORF">ACFQU8_08065</name>
</gene>
<evidence type="ECO:0000256" key="2">
    <source>
        <dbReference type="ARBA" id="ARBA00022617"/>
    </source>
</evidence>
<evidence type="ECO:0000256" key="4">
    <source>
        <dbReference type="RuleBase" id="RU000461"/>
    </source>
</evidence>
<evidence type="ECO:0000313" key="5">
    <source>
        <dbReference type="EMBL" id="MFC7747191.1"/>
    </source>
</evidence>
<accession>A0ABW2UVW2</accession>
<keyword evidence="4" id="KW-0479">Metal-binding</keyword>
<dbReference type="InterPro" id="IPR001128">
    <property type="entry name" value="Cyt_P450"/>
</dbReference>
<dbReference type="PRINTS" id="PR00359">
    <property type="entry name" value="BP450"/>
</dbReference>
<comment type="similarity">
    <text evidence="1 4">Belongs to the cytochrome P450 family.</text>
</comment>
<sequence length="411" mass="47073">MSEQSSRQQQSNESVNLFSETFNQNPYPTFRILRGHDPVYQTLMPDGHIAWIVTRYEDAVSVLKDGRFIKDYAKLRDEQEQKTSHDHSSALAENMLFSDPPDHKRLRSLVQQAFTPKMIERYRGRIEEITNELLDNAEAKGRMELVGDFSFPLPIIVICELLGIPKEDRNQFRTWSNALVEANNNPEHANENMQPYVEAFVTYLQQLTAERRKDPQDDLVSQLIHAEDEGDRLTEKELYGVISLLIIAGHETTVNLITNGVLALLQHPDQMEQLKNQPDLIHGALNEFLRYEGPVEFSTDRWANETVELQGKTIERGDHVLVALDSADHDPEHFDDPDVFDIKRESNSKHLAFGKGVHFCLGAPLADLEGEIAITTLLRRMPDLQLDTEPEKLQWRPGMLMRGLKELPVAF</sequence>
<dbReference type="PROSITE" id="PS00086">
    <property type="entry name" value="CYTOCHROME_P450"/>
    <property type="match status" value="1"/>
</dbReference>
<dbReference type="EMBL" id="JBHTGR010000016">
    <property type="protein sequence ID" value="MFC7747191.1"/>
    <property type="molecule type" value="Genomic_DNA"/>
</dbReference>
<dbReference type="SUPFAM" id="SSF48264">
    <property type="entry name" value="Cytochrome P450"/>
    <property type="match status" value="1"/>
</dbReference>
<dbReference type="Pfam" id="PF00067">
    <property type="entry name" value="p450"/>
    <property type="match status" value="1"/>
</dbReference>
<dbReference type="CDD" id="cd11029">
    <property type="entry name" value="CYP107-like"/>
    <property type="match status" value="1"/>
</dbReference>
<keyword evidence="2 4" id="KW-0349">Heme</keyword>
<organism evidence="5 6">
    <name type="scientific">Lentibacillus kimchii</name>
    <dbReference type="NCBI Taxonomy" id="1542911"/>
    <lineage>
        <taxon>Bacteria</taxon>
        <taxon>Bacillati</taxon>
        <taxon>Bacillota</taxon>
        <taxon>Bacilli</taxon>
        <taxon>Bacillales</taxon>
        <taxon>Bacillaceae</taxon>
        <taxon>Lentibacillus</taxon>
    </lineage>
</organism>
<keyword evidence="6" id="KW-1185">Reference proteome</keyword>